<dbReference type="InterPro" id="IPR023271">
    <property type="entry name" value="Aquaporin-like"/>
</dbReference>
<accession>A0AAW5BF72</accession>
<keyword evidence="4 7" id="KW-0472">Membrane</keyword>
<evidence type="ECO:0000313" key="8">
    <source>
        <dbReference type="EMBL" id="MCG3421212.1"/>
    </source>
</evidence>
<feature type="transmembrane region" description="Helical" evidence="7">
    <location>
        <begin position="255"/>
        <end position="278"/>
    </location>
</feature>
<evidence type="ECO:0000313" key="9">
    <source>
        <dbReference type="Proteomes" id="UP001199631"/>
    </source>
</evidence>
<evidence type="ECO:0000256" key="6">
    <source>
        <dbReference type="SAM" id="MobiDB-lite"/>
    </source>
</evidence>
<feature type="transmembrane region" description="Helical" evidence="7">
    <location>
        <begin position="86"/>
        <end position="110"/>
    </location>
</feature>
<name>A0AAW5BF72_9BACI</name>
<reference evidence="8 9" key="1">
    <citation type="journal article" date="2022" name="Evol. Bioinform. Online">
        <title>Draft Genome Sequence of Oceanobacillus jordanicus Strain GSFE11, a Halotolerant Plant Growth-Promoting Bacterial Endophyte Isolated From the Jordan Valley.</title>
        <authorList>
            <person name="Alhindi T."/>
            <person name="Albdaiwi R."/>
        </authorList>
    </citation>
    <scope>NUCLEOTIDE SEQUENCE [LARGE SCALE GENOMIC DNA]</scope>
    <source>
        <strain evidence="8 9">GSFE11</strain>
    </source>
</reference>
<proteinExistence type="inferred from homology"/>
<evidence type="ECO:0000256" key="5">
    <source>
        <dbReference type="ARBA" id="ARBA00049660"/>
    </source>
</evidence>
<organism evidence="8 9">
    <name type="scientific">Oceanobacillus jordanicus</name>
    <dbReference type="NCBI Taxonomy" id="2867266"/>
    <lineage>
        <taxon>Bacteria</taxon>
        <taxon>Bacillati</taxon>
        <taxon>Bacillota</taxon>
        <taxon>Bacilli</taxon>
        <taxon>Bacillales</taxon>
        <taxon>Bacillaceae</taxon>
        <taxon>Oceanobacillus</taxon>
    </lineage>
</organism>
<dbReference type="EMBL" id="JAIFZM010000025">
    <property type="protein sequence ID" value="MCG3421212.1"/>
    <property type="molecule type" value="Genomic_DNA"/>
</dbReference>
<feature type="transmembrane region" description="Helical" evidence="7">
    <location>
        <begin position="130"/>
        <end position="148"/>
    </location>
</feature>
<dbReference type="GO" id="GO:0015499">
    <property type="term" value="F:formate transmembrane transporter activity"/>
    <property type="evidence" value="ECO:0007669"/>
    <property type="project" value="TreeGrafter"/>
</dbReference>
<keyword evidence="2 7" id="KW-0812">Transmembrane</keyword>
<dbReference type="Gene3D" id="1.20.1080.10">
    <property type="entry name" value="Glycerol uptake facilitator protein"/>
    <property type="match status" value="1"/>
</dbReference>
<dbReference type="GO" id="GO:0005886">
    <property type="term" value="C:plasma membrane"/>
    <property type="evidence" value="ECO:0007669"/>
    <property type="project" value="TreeGrafter"/>
</dbReference>
<dbReference type="Pfam" id="PF01226">
    <property type="entry name" value="Form_Nir_trans"/>
    <property type="match status" value="1"/>
</dbReference>
<sequence>MGDKCDHKSSNQSSRVQEKPERQYLFPSQVMETFSEKGKEHLDTNMPSQFILSLKAGSFMTFGAFFSVLLAIGIDAKGLTYLLQGLGFTAGYLMVFVSGSVLFTEVNVLLPTSYLQKSYWKKNKYVKFWVVAYIGNIVGALFVALLVISSNSMTPEFTKEIETLLSHKMKFAENGWIGWFQVVVSGILANWLIGMAAFLTTAARDMVGKILGTALPVILFVAGNFQHSAANMGYFSLGLFTSDKYVWHEYVLQNLIPASIGNIIGGAIFISLLFSYAFRKEMRSS</sequence>
<evidence type="ECO:0000256" key="3">
    <source>
        <dbReference type="ARBA" id="ARBA00022989"/>
    </source>
</evidence>
<comment type="subcellular location">
    <subcellularLocation>
        <location evidence="1">Membrane</location>
        <topology evidence="1">Multi-pass membrane protein</topology>
    </subcellularLocation>
</comment>
<keyword evidence="9" id="KW-1185">Reference proteome</keyword>
<comment type="caution">
    <text evidence="8">The sequence shown here is derived from an EMBL/GenBank/DDBJ whole genome shotgun (WGS) entry which is preliminary data.</text>
</comment>
<comment type="similarity">
    <text evidence="5">Belongs to the FNT transporter (TC 1.A.16) family.</text>
</comment>
<dbReference type="PANTHER" id="PTHR30520:SF6">
    <property type="entry name" value="FORMATE_NITRATE FAMILY TRANSPORTER (EUROFUNG)"/>
    <property type="match status" value="1"/>
</dbReference>
<feature type="region of interest" description="Disordered" evidence="6">
    <location>
        <begin position="1"/>
        <end position="20"/>
    </location>
</feature>
<dbReference type="InterPro" id="IPR000292">
    <property type="entry name" value="For/NO2_transpt"/>
</dbReference>
<protein>
    <submittedName>
        <fullName evidence="8">Formate/nitrite transporter family protein</fullName>
    </submittedName>
</protein>
<evidence type="ECO:0000256" key="2">
    <source>
        <dbReference type="ARBA" id="ARBA00022692"/>
    </source>
</evidence>
<evidence type="ECO:0000256" key="4">
    <source>
        <dbReference type="ARBA" id="ARBA00023136"/>
    </source>
</evidence>
<evidence type="ECO:0000256" key="7">
    <source>
        <dbReference type="SAM" id="Phobius"/>
    </source>
</evidence>
<evidence type="ECO:0000256" key="1">
    <source>
        <dbReference type="ARBA" id="ARBA00004141"/>
    </source>
</evidence>
<gene>
    <name evidence="8" type="ORF">K3T81_18865</name>
</gene>
<dbReference type="AlphaFoldDB" id="A0AAW5BF72"/>
<feature type="transmembrane region" description="Helical" evidence="7">
    <location>
        <begin position="56"/>
        <end position="74"/>
    </location>
</feature>
<feature type="transmembrane region" description="Helical" evidence="7">
    <location>
        <begin position="176"/>
        <end position="199"/>
    </location>
</feature>
<dbReference type="Proteomes" id="UP001199631">
    <property type="component" value="Unassembled WGS sequence"/>
</dbReference>
<dbReference type="PANTHER" id="PTHR30520">
    <property type="entry name" value="FORMATE TRANSPORTER-RELATED"/>
    <property type="match status" value="1"/>
</dbReference>
<keyword evidence="3 7" id="KW-1133">Transmembrane helix</keyword>
<feature type="transmembrane region" description="Helical" evidence="7">
    <location>
        <begin position="211"/>
        <end position="235"/>
    </location>
</feature>